<proteinExistence type="predicted"/>
<reference evidence="1" key="1">
    <citation type="submission" date="2021-07" db="EMBL/GenBank/DDBJ databases">
        <title>Characterization of violacein-producing bacteria and related species.</title>
        <authorList>
            <person name="Wilson H.S."/>
            <person name="De Leon M.E."/>
        </authorList>
    </citation>
    <scope>NUCLEOTIDE SEQUENCE</scope>
    <source>
        <strain evidence="1">HSC-15S17</strain>
    </source>
</reference>
<evidence type="ECO:0000313" key="4">
    <source>
        <dbReference type="Proteomes" id="UP001162889"/>
    </source>
</evidence>
<accession>A0AA41HBY8</accession>
<organism evidence="1 3">
    <name type="scientific">Duganella violaceipulchra</name>
    <dbReference type="NCBI Taxonomy" id="2849652"/>
    <lineage>
        <taxon>Bacteria</taxon>
        <taxon>Pseudomonadati</taxon>
        <taxon>Pseudomonadota</taxon>
        <taxon>Betaproteobacteria</taxon>
        <taxon>Burkholderiales</taxon>
        <taxon>Oxalobacteraceae</taxon>
        <taxon>Telluria group</taxon>
        <taxon>Duganella</taxon>
    </lineage>
</organism>
<dbReference type="AlphaFoldDB" id="A0AA41HBY8"/>
<dbReference type="Proteomes" id="UP001162889">
    <property type="component" value="Unassembled WGS sequence"/>
</dbReference>
<dbReference type="RefSeq" id="WP_217946613.1">
    <property type="nucleotide sequence ID" value="NZ_JAHTGR010000050.1"/>
</dbReference>
<reference evidence="2" key="2">
    <citation type="submission" date="2022-03" db="EMBL/GenBank/DDBJ databases">
        <title>Genome Encyclopedia of Bacteria and Archaea VI: Functional Genomics of Type Strains.</title>
        <authorList>
            <person name="Whitman W."/>
        </authorList>
    </citation>
    <scope>NUCLEOTIDE SEQUENCE</scope>
    <source>
        <strain evidence="2">HSC-15S17</strain>
    </source>
</reference>
<comment type="caution">
    <text evidence="1">The sequence shown here is derived from an EMBL/GenBank/DDBJ whole genome shotgun (WGS) entry which is preliminary data.</text>
</comment>
<gene>
    <name evidence="1" type="ORF">KVP70_32750</name>
    <name evidence="2" type="ORF">L1274_006581</name>
</gene>
<keyword evidence="4" id="KW-1185">Reference proteome</keyword>
<dbReference type="EMBL" id="JALJZU010000035">
    <property type="protein sequence ID" value="MCP2012810.1"/>
    <property type="molecule type" value="Genomic_DNA"/>
</dbReference>
<evidence type="ECO:0000313" key="3">
    <source>
        <dbReference type="Proteomes" id="UP001155901"/>
    </source>
</evidence>
<sequence>MIGKESGYGDTSAVCWAIGLDPVTLQPLRPRNWIHMAARTRSVSYRTKMPEEALVTIFASGELPSAFIAHVNHLLDEAPAQILVMAAEQAALQASRPMAAIWTNISNLAKATGSLRSGAWETPR</sequence>
<evidence type="ECO:0000313" key="1">
    <source>
        <dbReference type="EMBL" id="MBV6325687.1"/>
    </source>
</evidence>
<dbReference type="Proteomes" id="UP001155901">
    <property type="component" value="Unassembled WGS sequence"/>
</dbReference>
<dbReference type="EMBL" id="JAHTGR010000050">
    <property type="protein sequence ID" value="MBV6325687.1"/>
    <property type="molecule type" value="Genomic_DNA"/>
</dbReference>
<name>A0AA41HBY8_9BURK</name>
<protein>
    <submittedName>
        <fullName evidence="1">Uncharacterized protein</fullName>
    </submittedName>
</protein>
<evidence type="ECO:0000313" key="2">
    <source>
        <dbReference type="EMBL" id="MCP2012810.1"/>
    </source>
</evidence>